<feature type="region of interest" description="Disordered" evidence="1">
    <location>
        <begin position="447"/>
        <end position="479"/>
    </location>
</feature>
<reference evidence="2" key="1">
    <citation type="journal article" date="2012" name="Proc. Natl. Acad. Sci. U.S.A.">
        <title>Antigenic diversity is generated by distinct evolutionary mechanisms in African trypanosome species.</title>
        <authorList>
            <person name="Jackson A.P."/>
            <person name="Berry A."/>
            <person name="Aslett M."/>
            <person name="Allison H.C."/>
            <person name="Burton P."/>
            <person name="Vavrova-Anderson J."/>
            <person name="Brown R."/>
            <person name="Browne H."/>
            <person name="Corton N."/>
            <person name="Hauser H."/>
            <person name="Gamble J."/>
            <person name="Gilderthorp R."/>
            <person name="Marcello L."/>
            <person name="McQuillan J."/>
            <person name="Otto T.D."/>
            <person name="Quail M.A."/>
            <person name="Sanders M.J."/>
            <person name="van Tonder A."/>
            <person name="Ginger M.L."/>
            <person name="Field M.C."/>
            <person name="Barry J.D."/>
            <person name="Hertz-Fowler C."/>
            <person name="Berriman M."/>
        </authorList>
    </citation>
    <scope>NUCLEOTIDE SEQUENCE</scope>
    <source>
        <strain evidence="2">Y486</strain>
    </source>
</reference>
<accession>G0TZ49</accession>
<organism evidence="2">
    <name type="scientific">Trypanosoma vivax (strain Y486)</name>
    <dbReference type="NCBI Taxonomy" id="1055687"/>
    <lineage>
        <taxon>Eukaryota</taxon>
        <taxon>Discoba</taxon>
        <taxon>Euglenozoa</taxon>
        <taxon>Kinetoplastea</taxon>
        <taxon>Metakinetoplastina</taxon>
        <taxon>Trypanosomatida</taxon>
        <taxon>Trypanosomatidae</taxon>
        <taxon>Trypanosoma</taxon>
        <taxon>Duttonella</taxon>
    </lineage>
</organism>
<sequence>MHVSAIARRISSGITLTRQIEELGQRLEQHVGGTHGSVATAITTHDPPHGAGGGRVDELWEQVLSVGKSAHALKETDSLLSVVFHLLRRKLYPSPNTAAAIWPALVRDLVPYSDIEACSVLAYPGVPEPLDETSDAPCCSTHTGAGDDPPNEPPLLWPTRDTLLLTGGVIPLSARLPCSDGASLSLLLNAFCECFEAPVENKGEAVGKAIMGEMCTTVLSALRSIAATVLLTESSPVTSALVRFLRLIAMRSADGTDGKNMEQVEDFAENLADVLSNNAAGARVLVQFILEQHNLFPEELLHLPLVRIAARSIWHHYKTPDPSFPLRECLQRVNDAVDVTFQRNANSNNPLQLQEEEEADLRMLLALSLLRAMRLQAPSPDVFLREAIDIVDNCPSNPQLEYELIAAKIGLLDIFSEDESSCSAIYDDLLQSLRALVELRPREMEGGTHDACTTWRDSGPAENTEKKKVSQQEERRQRHLKEDKDLLKRRFQEAHQLVVAAFSRSLDQERLNQAYIILVAHKYHGLVITSEIANPLLEVLSRRGDCRVFNIVDLCVLYSGSNIDYDTLTCLFRACRVAGDFYRARTLFQLLREMIPGFLLRAPEAIREMLCELKVLEPEPKHLFSDAQLAGTEVGSDTSFLPESLLEDELLHARPRGPLRDLPVPAVEKQKQKQNVTGSKVKGSA</sequence>
<dbReference type="VEuPathDB" id="TriTrypDB:TvY486_0705760"/>
<evidence type="ECO:0000256" key="1">
    <source>
        <dbReference type="SAM" id="MobiDB-lite"/>
    </source>
</evidence>
<dbReference type="OMA" id="EWSNEAY"/>
<gene>
    <name evidence="2" type="ORF">TVY486_0705760</name>
</gene>
<proteinExistence type="predicted"/>
<protein>
    <submittedName>
        <fullName evidence="2">Uncharacterized protein</fullName>
    </submittedName>
</protein>
<dbReference type="AlphaFoldDB" id="G0TZ49"/>
<dbReference type="EMBL" id="HE573023">
    <property type="protein sequence ID" value="CCC49252.1"/>
    <property type="molecule type" value="Genomic_DNA"/>
</dbReference>
<name>G0TZ49_TRYVY</name>
<feature type="compositionally biased region" description="Basic and acidic residues" evidence="1">
    <location>
        <begin position="463"/>
        <end position="479"/>
    </location>
</feature>
<feature type="region of interest" description="Disordered" evidence="1">
    <location>
        <begin position="654"/>
        <end position="685"/>
    </location>
</feature>
<evidence type="ECO:0000313" key="2">
    <source>
        <dbReference type="EMBL" id="CCC49252.1"/>
    </source>
</evidence>
<feature type="region of interest" description="Disordered" evidence="1">
    <location>
        <begin position="132"/>
        <end position="153"/>
    </location>
</feature>